<dbReference type="InterPro" id="IPR016197">
    <property type="entry name" value="Chromo-like_dom_sf"/>
</dbReference>
<dbReference type="InterPro" id="IPR051219">
    <property type="entry name" value="Heterochromatin_chromo-domain"/>
</dbReference>
<protein>
    <recommendedName>
        <fullName evidence="3">Chromo domain-containing protein</fullName>
    </recommendedName>
</protein>
<dbReference type="AlphaFoldDB" id="A0A452V0R5"/>
<keyword evidence="2" id="KW-0539">Nucleus</keyword>
<comment type="subcellular location">
    <subcellularLocation>
        <location evidence="1">Nucleus</location>
    </subcellularLocation>
</comment>
<name>A0A452V0R5_URSMA</name>
<reference evidence="4" key="1">
    <citation type="submission" date="2019-03" db="UniProtKB">
        <authorList>
            <consortium name="Ensembl"/>
        </authorList>
    </citation>
    <scope>IDENTIFICATION</scope>
</reference>
<evidence type="ECO:0000256" key="1">
    <source>
        <dbReference type="ARBA" id="ARBA00004123"/>
    </source>
</evidence>
<dbReference type="Pfam" id="PF00385">
    <property type="entry name" value="Chromo"/>
    <property type="match status" value="1"/>
</dbReference>
<dbReference type="SUPFAM" id="SSF54160">
    <property type="entry name" value="Chromo domain-like"/>
    <property type="match status" value="1"/>
</dbReference>
<dbReference type="InterPro" id="IPR023780">
    <property type="entry name" value="Chromo_domain"/>
</dbReference>
<dbReference type="GeneTree" id="ENSGT01030000240181"/>
<evidence type="ECO:0000313" key="4">
    <source>
        <dbReference type="Ensembl" id="ENSUMAP00000027030"/>
    </source>
</evidence>
<evidence type="ECO:0000259" key="3">
    <source>
        <dbReference type="PROSITE" id="PS50013"/>
    </source>
</evidence>
<dbReference type="PROSITE" id="PS50013">
    <property type="entry name" value="CHROMO_2"/>
    <property type="match status" value="1"/>
</dbReference>
<dbReference type="PANTHER" id="PTHR22812">
    <property type="entry name" value="CHROMOBOX PROTEIN"/>
    <property type="match status" value="1"/>
</dbReference>
<feature type="domain" description="Chromo" evidence="3">
    <location>
        <begin position="8"/>
        <end position="76"/>
    </location>
</feature>
<proteinExistence type="predicted"/>
<accession>A0A452V0R5</accession>
<dbReference type="GO" id="GO:0005634">
    <property type="term" value="C:nucleus"/>
    <property type="evidence" value="ECO:0007669"/>
    <property type="project" value="UniProtKB-SubCell"/>
</dbReference>
<organism evidence="4">
    <name type="scientific">Ursus maritimus</name>
    <name type="common">Polar bear</name>
    <name type="synonym">Thalarctos maritimus</name>
    <dbReference type="NCBI Taxonomy" id="29073"/>
    <lineage>
        <taxon>Eukaryota</taxon>
        <taxon>Metazoa</taxon>
        <taxon>Chordata</taxon>
        <taxon>Craniata</taxon>
        <taxon>Vertebrata</taxon>
        <taxon>Euteleostomi</taxon>
        <taxon>Mammalia</taxon>
        <taxon>Eutheria</taxon>
        <taxon>Laurasiatheria</taxon>
        <taxon>Carnivora</taxon>
        <taxon>Caniformia</taxon>
        <taxon>Ursidae</taxon>
        <taxon>Ursus</taxon>
    </lineage>
</organism>
<dbReference type="Gene3D" id="2.40.50.40">
    <property type="match status" value="1"/>
</dbReference>
<dbReference type="InterPro" id="IPR000953">
    <property type="entry name" value="Chromo/chromo_shadow_dom"/>
</dbReference>
<dbReference type="Ensembl" id="ENSUMAT00000031966.1">
    <property type="protein sequence ID" value="ENSUMAP00000027030.1"/>
    <property type="gene ID" value="ENSUMAG00000019643.1"/>
</dbReference>
<dbReference type="SMART" id="SM00298">
    <property type="entry name" value="CHROMO"/>
    <property type="match status" value="1"/>
</dbReference>
<sequence length="83" mass="9554">MRKGNNYGSMPRVGIHLCFDMSEERDFVKHGKVEYLLQWKGFSDESNTWESEENLDCPDLIAKFLQSQKTAHETGKSGRQAQS</sequence>
<evidence type="ECO:0000256" key="2">
    <source>
        <dbReference type="ARBA" id="ARBA00023242"/>
    </source>
</evidence>